<comment type="caution">
    <text evidence="1">The sequence shown here is derived from an EMBL/GenBank/DDBJ whole genome shotgun (WGS) entry which is preliminary data.</text>
</comment>
<gene>
    <name evidence="1" type="ORF">CI15_30040</name>
</gene>
<dbReference type="RefSeq" id="WP_062135614.1">
    <property type="nucleotide sequence ID" value="NZ_LRBG01000038.1"/>
</dbReference>
<evidence type="ECO:0000313" key="2">
    <source>
        <dbReference type="Proteomes" id="UP000075613"/>
    </source>
</evidence>
<evidence type="ECO:0000313" key="1">
    <source>
        <dbReference type="EMBL" id="KXU83333.1"/>
    </source>
</evidence>
<dbReference type="EMBL" id="LRBG01000038">
    <property type="protein sequence ID" value="KXU83333.1"/>
    <property type="molecule type" value="Genomic_DNA"/>
</dbReference>
<dbReference type="STRING" id="1399968.CI15_30040"/>
<dbReference type="InterPro" id="IPR010662">
    <property type="entry name" value="RBBP9/YdeN"/>
</dbReference>
<name>A0A149PE63_9BURK</name>
<keyword evidence="1" id="KW-0378">Hydrolase</keyword>
<dbReference type="Pfam" id="PF06821">
    <property type="entry name" value="Ser_hydrolase"/>
    <property type="match status" value="1"/>
</dbReference>
<dbReference type="OrthoDB" id="9804993at2"/>
<keyword evidence="2" id="KW-1185">Reference proteome</keyword>
<dbReference type="AlphaFoldDB" id="A0A149PE63"/>
<dbReference type="Proteomes" id="UP000075613">
    <property type="component" value="Unassembled WGS sequence"/>
</dbReference>
<protein>
    <submittedName>
        <fullName evidence="1">Alpha/beta hydrolase</fullName>
    </submittedName>
</protein>
<dbReference type="GO" id="GO:0016787">
    <property type="term" value="F:hydrolase activity"/>
    <property type="evidence" value="ECO:0007669"/>
    <property type="project" value="UniProtKB-KW"/>
</dbReference>
<organism evidence="1 2">
    <name type="scientific">Paraburkholderia monticola</name>
    <dbReference type="NCBI Taxonomy" id="1399968"/>
    <lineage>
        <taxon>Bacteria</taxon>
        <taxon>Pseudomonadati</taxon>
        <taxon>Pseudomonadota</taxon>
        <taxon>Betaproteobacteria</taxon>
        <taxon>Burkholderiales</taxon>
        <taxon>Burkholderiaceae</taxon>
        <taxon>Paraburkholderia</taxon>
    </lineage>
</organism>
<dbReference type="Gene3D" id="3.40.50.1820">
    <property type="entry name" value="alpha/beta hydrolase"/>
    <property type="match status" value="1"/>
</dbReference>
<sequence length="188" mass="20533">MNYELKPTILMVPGLRDHVAEHWQTLLQQRLPNARSVAPLEHDKLSCAARVAALDAALAQIDGPVILVAHSAGVMITMHWAAQHQRQIHGALLAAPADLETPMPAGYPELATLEANGWLPIPRKPLPFPSIVGASRNDPLARFERVQEMAQDWGGSFVDLGEVGHLNPAAGFGEWPMAETLIRRLVLM</sequence>
<proteinExistence type="predicted"/>
<accession>A0A149PE63</accession>
<reference evidence="1 2" key="1">
    <citation type="journal article" date="2015" name="Int. J. Syst. Evol. Microbiol.">
        <title>Burkholderia monticola sp. nov., isolated from mountain soil.</title>
        <authorList>
            <person name="Baek I."/>
            <person name="Seo B."/>
            <person name="Lee I."/>
            <person name="Yi H."/>
            <person name="Chun J."/>
        </authorList>
    </citation>
    <scope>NUCLEOTIDE SEQUENCE [LARGE SCALE GENOMIC DNA]</scope>
    <source>
        <strain evidence="1 2">JC2948</strain>
    </source>
</reference>
<dbReference type="SUPFAM" id="SSF53474">
    <property type="entry name" value="alpha/beta-Hydrolases"/>
    <property type="match status" value="1"/>
</dbReference>
<dbReference type="InterPro" id="IPR029058">
    <property type="entry name" value="AB_hydrolase_fold"/>
</dbReference>